<protein>
    <submittedName>
        <fullName evidence="1">2-dehydro-3-deoxygalactonokinase</fullName>
    </submittedName>
</protein>
<organism evidence="1 2">
    <name type="scientific">Luteimonas wenzhouensis</name>
    <dbReference type="NCBI Taxonomy" id="2599615"/>
    <lineage>
        <taxon>Bacteria</taxon>
        <taxon>Pseudomonadati</taxon>
        <taxon>Pseudomonadota</taxon>
        <taxon>Gammaproteobacteria</taxon>
        <taxon>Lysobacterales</taxon>
        <taxon>Lysobacteraceae</taxon>
        <taxon>Luteimonas</taxon>
    </lineage>
</organism>
<keyword evidence="1" id="KW-0418">Kinase</keyword>
<dbReference type="Gene3D" id="3.30.420.310">
    <property type="entry name" value="2-keto-3-deoxy-galactonokinase, C-terminal domain"/>
    <property type="match status" value="1"/>
</dbReference>
<dbReference type="InterPro" id="IPR007729">
    <property type="entry name" value="DGOK"/>
</dbReference>
<dbReference type="GO" id="GO:0034194">
    <property type="term" value="P:D-galactonate catabolic process"/>
    <property type="evidence" value="ECO:0007669"/>
    <property type="project" value="InterPro"/>
</dbReference>
<dbReference type="InterPro" id="IPR042258">
    <property type="entry name" value="DGOK_N"/>
</dbReference>
<dbReference type="RefSeq" id="WP_146312020.1">
    <property type="nucleotide sequence ID" value="NZ_VOHE01000003.1"/>
</dbReference>
<dbReference type="OrthoDB" id="256574at2"/>
<evidence type="ECO:0000313" key="1">
    <source>
        <dbReference type="EMBL" id="TWT19528.1"/>
    </source>
</evidence>
<dbReference type="Pfam" id="PF05035">
    <property type="entry name" value="DGOK"/>
    <property type="match status" value="1"/>
</dbReference>
<sequence length="306" mass="32321">MIAVDWGGTHLRLYRLDAAGAIVERRRSDQGAHASHGRHAEVLSALLAGWDDPDLVLCGMIGGRGGWQEVPYLDCPAGLDAIAAHLQRFAPPGFEGRRLWLVPGLRDGSGAVPDLMRGEESQLAALLERLPPGRHRACLPGTHSKWVTIRDGRIDRIHTAMTGELYGLLRRHSLVGALMPGDDEGFDGAAFDAGLARSAEASGLLHHLFGVRAAGLAGRYGDGLPSYLSGLLLGHELRGGLAFDGACPGPVHLVGSERLLAAYARALAALGVQVQRHPEDLAAHGLHALWTRRANPARGASPAAAG</sequence>
<reference evidence="1 2" key="1">
    <citation type="submission" date="2019-07" db="EMBL/GenBank/DDBJ databases">
        <title>Luteimonas sp. YD-1 nov., isolated from acidic soil.</title>
        <authorList>
            <person name="Zhou J."/>
        </authorList>
    </citation>
    <scope>NUCLEOTIDE SEQUENCE [LARGE SCALE GENOMIC DNA]</scope>
    <source>
        <strain evidence="1 2">YD-1</strain>
    </source>
</reference>
<dbReference type="EMBL" id="VOHE01000003">
    <property type="protein sequence ID" value="TWT19528.1"/>
    <property type="molecule type" value="Genomic_DNA"/>
</dbReference>
<comment type="caution">
    <text evidence="1">The sequence shown here is derived from an EMBL/GenBank/DDBJ whole genome shotgun (WGS) entry which is preliminary data.</text>
</comment>
<accession>A0A5C5U1H3</accession>
<evidence type="ECO:0000313" key="2">
    <source>
        <dbReference type="Proteomes" id="UP000315949"/>
    </source>
</evidence>
<gene>
    <name evidence="1" type="ORF">FQY79_06645</name>
</gene>
<dbReference type="InterPro" id="IPR042257">
    <property type="entry name" value="DGOK_C"/>
</dbReference>
<proteinExistence type="predicted"/>
<dbReference type="Gene3D" id="3.30.420.300">
    <property type="entry name" value="2-keto-3-deoxy-galactonokinase, substrate binding domain"/>
    <property type="match status" value="1"/>
</dbReference>
<name>A0A5C5U1H3_9GAMM</name>
<dbReference type="Proteomes" id="UP000315949">
    <property type="component" value="Unassembled WGS sequence"/>
</dbReference>
<keyword evidence="1" id="KW-0808">Transferase</keyword>
<dbReference type="GO" id="GO:0008671">
    <property type="term" value="F:2-dehydro-3-deoxygalactonokinase activity"/>
    <property type="evidence" value="ECO:0007669"/>
    <property type="project" value="InterPro"/>
</dbReference>
<keyword evidence="2" id="KW-1185">Reference proteome</keyword>
<dbReference type="AlphaFoldDB" id="A0A5C5U1H3"/>